<name>A0A163K1C1_ABSGL</name>
<sequence length="446" mass="50263">MTANSIPFTHYDAAQSNSTIHLKPDTIDEVAHDHTQTNLKPDAVDTPIFEKPNAYEDLEANSEQVDDLALGMQATQLDPDKQALDDDGEEPFLTTIVRYKTRKTKMAPAPASTPPPSLPATWSSSTLLSHVSSTTSTTNTVFADEDLSQRRRPLSSSSMDPISPSLSTTSTTDSLTSTTSSKQLLLDSLKRRPMTEVAKYDLRKHALTQPHHHDIYIGGTKHLLFRKRQPHSYSWGFQNILYRVDQGSVRYGTKVAEARRRAFQKQITVEWGMDDNRNTTEDDDDDDGDSQVYKGTDGREGDDDDDDDTETTRSNQLVNSNNTRLLFVYTTVFDHDYCIRWKRPSLSHDMICEIRLLEEDEDKVESTKRSSKHKHKKKWQLLAEFNSNLMGYLVHIGQLSVDKRALALVDRPDHLEAHLLITCSTLVDLMREVVQKAVGLSDGGVA</sequence>
<dbReference type="OrthoDB" id="2444645at2759"/>
<feature type="region of interest" description="Disordered" evidence="1">
    <location>
        <begin position="140"/>
        <end position="182"/>
    </location>
</feature>
<feature type="compositionally biased region" description="Acidic residues" evidence="1">
    <location>
        <begin position="300"/>
        <end position="309"/>
    </location>
</feature>
<dbReference type="InParanoid" id="A0A163K1C1"/>
<dbReference type="AlphaFoldDB" id="A0A163K1C1"/>
<protein>
    <submittedName>
        <fullName evidence="2">Uncharacterized protein</fullName>
    </submittedName>
</protein>
<feature type="compositionally biased region" description="Low complexity" evidence="1">
    <location>
        <begin position="154"/>
        <end position="182"/>
    </location>
</feature>
<reference evidence="2" key="1">
    <citation type="submission" date="2016-04" db="EMBL/GenBank/DDBJ databases">
        <authorList>
            <person name="Evans L.H."/>
            <person name="Alamgir A."/>
            <person name="Owens N."/>
            <person name="Weber N.D."/>
            <person name="Virtaneva K."/>
            <person name="Barbian K."/>
            <person name="Babar A."/>
            <person name="Rosenke K."/>
        </authorList>
    </citation>
    <scope>NUCLEOTIDE SEQUENCE [LARGE SCALE GENOMIC DNA]</scope>
    <source>
        <strain evidence="2">CBS 101.48</strain>
    </source>
</reference>
<dbReference type="Proteomes" id="UP000078561">
    <property type="component" value="Unassembled WGS sequence"/>
</dbReference>
<dbReference type="EMBL" id="LT554417">
    <property type="protein sequence ID" value="SAM04825.1"/>
    <property type="molecule type" value="Genomic_DNA"/>
</dbReference>
<evidence type="ECO:0000313" key="2">
    <source>
        <dbReference type="EMBL" id="SAM04825.1"/>
    </source>
</evidence>
<accession>A0A163K1C1</accession>
<feature type="region of interest" description="Disordered" evidence="1">
    <location>
        <begin position="274"/>
        <end position="316"/>
    </location>
</feature>
<proteinExistence type="predicted"/>
<feature type="region of interest" description="Disordered" evidence="1">
    <location>
        <begin position="104"/>
        <end position="123"/>
    </location>
</feature>
<keyword evidence="3" id="KW-1185">Reference proteome</keyword>
<organism evidence="2">
    <name type="scientific">Absidia glauca</name>
    <name type="common">Pin mould</name>
    <dbReference type="NCBI Taxonomy" id="4829"/>
    <lineage>
        <taxon>Eukaryota</taxon>
        <taxon>Fungi</taxon>
        <taxon>Fungi incertae sedis</taxon>
        <taxon>Mucoromycota</taxon>
        <taxon>Mucoromycotina</taxon>
        <taxon>Mucoromycetes</taxon>
        <taxon>Mucorales</taxon>
        <taxon>Cunninghamellaceae</taxon>
        <taxon>Absidia</taxon>
    </lineage>
</organism>
<gene>
    <name evidence="2" type="primary">ABSGL_10691.1 scaffold 12033</name>
</gene>
<evidence type="ECO:0000256" key="1">
    <source>
        <dbReference type="SAM" id="MobiDB-lite"/>
    </source>
</evidence>
<dbReference type="OMA" id="RMGYFIH"/>
<evidence type="ECO:0000313" key="3">
    <source>
        <dbReference type="Proteomes" id="UP000078561"/>
    </source>
</evidence>